<keyword evidence="5" id="KW-1185">Reference proteome</keyword>
<evidence type="ECO:0000256" key="1">
    <source>
        <dbReference type="ARBA" id="ARBA00006484"/>
    </source>
</evidence>
<evidence type="ECO:0000256" key="3">
    <source>
        <dbReference type="SAM" id="MobiDB-lite"/>
    </source>
</evidence>
<evidence type="ECO:0000256" key="2">
    <source>
        <dbReference type="ARBA" id="ARBA00023002"/>
    </source>
</evidence>
<feature type="region of interest" description="Disordered" evidence="3">
    <location>
        <begin position="15"/>
        <end position="35"/>
    </location>
</feature>
<dbReference type="PANTHER" id="PTHR43313">
    <property type="entry name" value="SHORT-CHAIN DEHYDROGENASE/REDUCTASE FAMILY 9C"/>
    <property type="match status" value="1"/>
</dbReference>
<feature type="non-terminal residue" evidence="4">
    <location>
        <position position="1"/>
    </location>
</feature>
<sequence length="126" mass="13761">AVTWLWEPAGQISGQERHEGAGCMPDGEGAEEDKTSDRLETVILDVTKTESIVAVTQWVKERVVNRGTFEIPVCVCWFDSVFEGPLGILPGPLGLVNNAGLSILSSLNEWMKKEDFAKILDVNCLG</sequence>
<comment type="similarity">
    <text evidence="1">Belongs to the short-chain dehydrogenases/reductases (SDR) family.</text>
</comment>
<dbReference type="AlphaFoldDB" id="A0AAW0H1U5"/>
<dbReference type="EMBL" id="JBBHLL010001172">
    <property type="protein sequence ID" value="KAK7796492.1"/>
    <property type="molecule type" value="Genomic_DNA"/>
</dbReference>
<name>A0AAW0H1U5_MYOGA</name>
<organism evidence="4 5">
    <name type="scientific">Myodes glareolus</name>
    <name type="common">Bank vole</name>
    <name type="synonym">Clethrionomys glareolus</name>
    <dbReference type="NCBI Taxonomy" id="447135"/>
    <lineage>
        <taxon>Eukaryota</taxon>
        <taxon>Metazoa</taxon>
        <taxon>Chordata</taxon>
        <taxon>Craniata</taxon>
        <taxon>Vertebrata</taxon>
        <taxon>Euteleostomi</taxon>
        <taxon>Mammalia</taxon>
        <taxon>Eutheria</taxon>
        <taxon>Euarchontoglires</taxon>
        <taxon>Glires</taxon>
        <taxon>Rodentia</taxon>
        <taxon>Myomorpha</taxon>
        <taxon>Muroidea</taxon>
        <taxon>Cricetidae</taxon>
        <taxon>Arvicolinae</taxon>
        <taxon>Myodes</taxon>
    </lineage>
</organism>
<dbReference type="Proteomes" id="UP001488838">
    <property type="component" value="Unassembled WGS sequence"/>
</dbReference>
<accession>A0AAW0H1U5</accession>
<gene>
    <name evidence="4" type="ORF">U0070_014756</name>
</gene>
<evidence type="ECO:0000313" key="5">
    <source>
        <dbReference type="Proteomes" id="UP001488838"/>
    </source>
</evidence>
<dbReference type="GO" id="GO:0008202">
    <property type="term" value="P:steroid metabolic process"/>
    <property type="evidence" value="ECO:0007669"/>
    <property type="project" value="TreeGrafter"/>
</dbReference>
<protein>
    <submittedName>
        <fullName evidence="4">Uncharacterized protein</fullName>
    </submittedName>
</protein>
<keyword evidence="2" id="KW-0560">Oxidoreductase</keyword>
<comment type="caution">
    <text evidence="4">The sequence shown here is derived from an EMBL/GenBank/DDBJ whole genome shotgun (WGS) entry which is preliminary data.</text>
</comment>
<reference evidence="4 5" key="1">
    <citation type="journal article" date="2023" name="bioRxiv">
        <title>Conserved and derived expression patterns and positive selection on dental genes reveal complex evolutionary context of ever-growing rodent molars.</title>
        <authorList>
            <person name="Calamari Z.T."/>
            <person name="Song A."/>
            <person name="Cohen E."/>
            <person name="Akter M."/>
            <person name="Roy R.D."/>
            <person name="Hallikas O."/>
            <person name="Christensen M.M."/>
            <person name="Li P."/>
            <person name="Marangoni P."/>
            <person name="Jernvall J."/>
            <person name="Klein O.D."/>
        </authorList>
    </citation>
    <scope>NUCLEOTIDE SEQUENCE [LARGE SCALE GENOMIC DNA]</scope>
    <source>
        <strain evidence="4">V071</strain>
    </source>
</reference>
<dbReference type="Gene3D" id="3.40.50.720">
    <property type="entry name" value="NAD(P)-binding Rossmann-like Domain"/>
    <property type="match status" value="1"/>
</dbReference>
<dbReference type="GO" id="GO:0016491">
    <property type="term" value="F:oxidoreductase activity"/>
    <property type="evidence" value="ECO:0007669"/>
    <property type="project" value="UniProtKB-KW"/>
</dbReference>
<proteinExistence type="inferred from homology"/>
<dbReference type="PANTHER" id="PTHR43313:SF11">
    <property type="entry name" value="RETINOL DEHYDROGENASE 16"/>
    <property type="match status" value="1"/>
</dbReference>
<evidence type="ECO:0000313" key="4">
    <source>
        <dbReference type="EMBL" id="KAK7796492.1"/>
    </source>
</evidence>